<proteinExistence type="predicted"/>
<feature type="non-terminal residue" evidence="1">
    <location>
        <position position="1"/>
    </location>
</feature>
<comment type="caution">
    <text evidence="1">The sequence shown here is derived from an EMBL/GenBank/DDBJ whole genome shotgun (WGS) entry which is preliminary data.</text>
</comment>
<gene>
    <name evidence="1" type="ORF">EVA_13158</name>
</gene>
<protein>
    <submittedName>
        <fullName evidence="1">Uncharacterized protein</fullName>
    </submittedName>
</protein>
<sequence>LMDELGFGPYDRPVDVFEKDLV</sequence>
<organism evidence="1">
    <name type="scientific">gut metagenome</name>
    <dbReference type="NCBI Taxonomy" id="749906"/>
    <lineage>
        <taxon>unclassified sequences</taxon>
        <taxon>metagenomes</taxon>
        <taxon>organismal metagenomes</taxon>
    </lineage>
</organism>
<reference evidence="1" key="1">
    <citation type="journal article" date="2012" name="PLoS ONE">
        <title>Gene sets for utilization of primary and secondary nutrition supplies in the distal gut of endangered iberian lynx.</title>
        <authorList>
            <person name="Alcaide M."/>
            <person name="Messina E."/>
            <person name="Richter M."/>
            <person name="Bargiela R."/>
            <person name="Peplies J."/>
            <person name="Huws S.A."/>
            <person name="Newbold C.J."/>
            <person name="Golyshin P.N."/>
            <person name="Simon M.A."/>
            <person name="Lopez G."/>
            <person name="Yakimov M.M."/>
            <person name="Ferrer M."/>
        </authorList>
    </citation>
    <scope>NUCLEOTIDE SEQUENCE</scope>
</reference>
<dbReference type="AlphaFoldDB" id="J9CFF2"/>
<accession>J9CFF2</accession>
<name>J9CFF2_9ZZZZ</name>
<evidence type="ECO:0000313" key="1">
    <source>
        <dbReference type="EMBL" id="EJW98735.1"/>
    </source>
</evidence>
<dbReference type="EMBL" id="AMCI01004128">
    <property type="protein sequence ID" value="EJW98735.1"/>
    <property type="molecule type" value="Genomic_DNA"/>
</dbReference>